<dbReference type="PATRIC" id="fig|1658765.3.peg.3299"/>
<protein>
    <recommendedName>
        <fullName evidence="2">DUF4398 domain-containing protein</fullName>
    </recommendedName>
</protein>
<name>A0A0J7LVA9_9GAMM</name>
<comment type="caution">
    <text evidence="3">The sequence shown here is derived from an EMBL/GenBank/DDBJ whole genome shotgun (WGS) entry which is preliminary data.</text>
</comment>
<sequence>MTIDLIRCAIRRIGLFTTLLLATLTLVACASAPLPPTESLNDARDAIASAEQAEARQYAGAELEEANRHLTAALKAAEAERMAEADRLAKEARVAAELAIARTEAAKAAEINREMGRSAEALDEEMQRQGDSQ</sequence>
<keyword evidence="4" id="KW-1185">Reference proteome</keyword>
<evidence type="ECO:0000313" key="4">
    <source>
        <dbReference type="Proteomes" id="UP000036102"/>
    </source>
</evidence>
<organism evidence="3 4">
    <name type="scientific">Marinobacter subterrani</name>
    <dbReference type="NCBI Taxonomy" id="1658765"/>
    <lineage>
        <taxon>Bacteria</taxon>
        <taxon>Pseudomonadati</taxon>
        <taxon>Pseudomonadota</taxon>
        <taxon>Gammaproteobacteria</taxon>
        <taxon>Pseudomonadales</taxon>
        <taxon>Marinobacteraceae</taxon>
        <taxon>Marinobacter</taxon>
    </lineage>
</organism>
<feature type="domain" description="DUF4398" evidence="2">
    <location>
        <begin position="39"/>
        <end position="110"/>
    </location>
</feature>
<accession>A0A0J7LVA9</accession>
<feature type="signal peptide" evidence="1">
    <location>
        <begin position="1"/>
        <end position="30"/>
    </location>
</feature>
<evidence type="ECO:0000259" key="2">
    <source>
        <dbReference type="Pfam" id="PF14346"/>
    </source>
</evidence>
<evidence type="ECO:0000313" key="3">
    <source>
        <dbReference type="EMBL" id="KMQ72840.1"/>
    </source>
</evidence>
<dbReference type="STRING" id="1658765.Msub_20034"/>
<feature type="chain" id="PRO_5005291003" description="DUF4398 domain-containing protein" evidence="1">
    <location>
        <begin position="31"/>
        <end position="133"/>
    </location>
</feature>
<dbReference type="EMBL" id="LFBU01000002">
    <property type="protein sequence ID" value="KMQ72840.1"/>
    <property type="molecule type" value="Genomic_DNA"/>
</dbReference>
<dbReference type="Pfam" id="PF14346">
    <property type="entry name" value="DUF4398"/>
    <property type="match status" value="1"/>
</dbReference>
<dbReference type="AlphaFoldDB" id="A0A0J7LVA9"/>
<evidence type="ECO:0000256" key="1">
    <source>
        <dbReference type="SAM" id="SignalP"/>
    </source>
</evidence>
<dbReference type="InterPro" id="IPR025511">
    <property type="entry name" value="DUF4398"/>
</dbReference>
<dbReference type="RefSeq" id="WP_048497172.1">
    <property type="nucleotide sequence ID" value="NZ_JADQCF010000009.1"/>
</dbReference>
<keyword evidence="1" id="KW-0732">Signal</keyword>
<dbReference type="Gene3D" id="1.20.1270.390">
    <property type="match status" value="1"/>
</dbReference>
<reference evidence="3 4" key="1">
    <citation type="submission" date="2015-06" db="EMBL/GenBank/DDBJ databases">
        <title>Marinobacter subterrani, a genetically tractable neutrophilic iron-oxidizing strain isolated from the Soudan Iron Mine.</title>
        <authorList>
            <person name="Bonis B.M."/>
            <person name="Gralnick J.A."/>
        </authorList>
    </citation>
    <scope>NUCLEOTIDE SEQUENCE [LARGE SCALE GENOMIC DNA]</scope>
    <source>
        <strain evidence="3 4">JG233</strain>
    </source>
</reference>
<gene>
    <name evidence="3" type="ORF">Msub_20034</name>
</gene>
<dbReference type="Proteomes" id="UP000036102">
    <property type="component" value="Unassembled WGS sequence"/>
</dbReference>
<dbReference type="PROSITE" id="PS51257">
    <property type="entry name" value="PROKAR_LIPOPROTEIN"/>
    <property type="match status" value="1"/>
</dbReference>
<proteinExistence type="predicted"/>